<protein>
    <submittedName>
        <fullName evidence="1">Uncharacterized protein</fullName>
    </submittedName>
</protein>
<name>A0A7V1FPC0_9RHOB</name>
<proteinExistence type="predicted"/>
<accession>A0A7V1FPC0</accession>
<dbReference type="RefSeq" id="WP_273055358.1">
    <property type="nucleotide sequence ID" value="NZ_DRFN01000049.1"/>
</dbReference>
<reference evidence="1" key="1">
    <citation type="journal article" date="2020" name="mSystems">
        <title>Genome- and Community-Level Interaction Insights into Carbon Utilization and Element Cycling Functions of Hydrothermarchaeota in Hydrothermal Sediment.</title>
        <authorList>
            <person name="Zhou Z."/>
            <person name="Liu Y."/>
            <person name="Xu W."/>
            <person name="Pan J."/>
            <person name="Luo Z.H."/>
            <person name="Li M."/>
        </authorList>
    </citation>
    <scope>NUCLEOTIDE SEQUENCE [LARGE SCALE GENOMIC DNA]</scope>
    <source>
        <strain evidence="1">HyVt-323</strain>
    </source>
</reference>
<gene>
    <name evidence="1" type="ORF">ENH63_16710</name>
</gene>
<dbReference type="Proteomes" id="UP000885704">
    <property type="component" value="Unassembled WGS sequence"/>
</dbReference>
<evidence type="ECO:0000313" key="1">
    <source>
        <dbReference type="EMBL" id="HDZ53372.1"/>
    </source>
</evidence>
<comment type="caution">
    <text evidence="1">The sequence shown here is derived from an EMBL/GenBank/DDBJ whole genome shotgun (WGS) entry which is preliminary data.</text>
</comment>
<dbReference type="EMBL" id="DRFN01000049">
    <property type="protein sequence ID" value="HDZ53372.1"/>
    <property type="molecule type" value="Genomic_DNA"/>
</dbReference>
<organism evidence="1">
    <name type="scientific">Sulfitobacter litoralis</name>
    <dbReference type="NCBI Taxonomy" id="335975"/>
    <lineage>
        <taxon>Bacteria</taxon>
        <taxon>Pseudomonadati</taxon>
        <taxon>Pseudomonadota</taxon>
        <taxon>Alphaproteobacteria</taxon>
        <taxon>Rhodobacterales</taxon>
        <taxon>Roseobacteraceae</taxon>
        <taxon>Sulfitobacter</taxon>
    </lineage>
</organism>
<dbReference type="AlphaFoldDB" id="A0A7V1FPC0"/>
<sequence length="120" mass="13571">MSWIDILCLPRPELIKRHALVNCTYDVITSDIPQQPRRWITACGNGPQSSQDHNGLPVLFIEMGRACHSHDRFISFNLKLCLIPLNSQNFPLFSAIRLDHLEKVQSKGNEMAADLQETSG</sequence>